<evidence type="ECO:0000313" key="3">
    <source>
        <dbReference type="EMBL" id="OCG74595.1"/>
    </source>
</evidence>
<dbReference type="EMBL" id="LXMD01000021">
    <property type="protein sequence ID" value="OCG74595.1"/>
    <property type="molecule type" value="Genomic_DNA"/>
</dbReference>
<proteinExistence type="predicted"/>
<evidence type="ECO:0008006" key="5">
    <source>
        <dbReference type="Google" id="ProtNLM"/>
    </source>
</evidence>
<evidence type="ECO:0000313" key="4">
    <source>
        <dbReference type="Proteomes" id="UP000093355"/>
    </source>
</evidence>
<gene>
    <name evidence="3" type="ORF">A7J15_03390</name>
</gene>
<evidence type="ECO:0000256" key="1">
    <source>
        <dbReference type="SAM" id="MobiDB-lite"/>
    </source>
</evidence>
<reference evidence="3 4" key="1">
    <citation type="submission" date="2016-05" db="EMBL/GenBank/DDBJ databases">
        <authorList>
            <person name="Lavstsen T."/>
            <person name="Jespersen J.S."/>
        </authorList>
    </citation>
    <scope>NUCLEOTIDE SEQUENCE [LARGE SCALE GENOMIC DNA]</scope>
    <source>
        <strain evidence="3 4">YLB-01</strain>
    </source>
</reference>
<keyword evidence="2" id="KW-0472">Membrane</keyword>
<protein>
    <recommendedName>
        <fullName evidence="5">Adhesin domain-containing protein</fullName>
    </recommendedName>
</protein>
<feature type="compositionally biased region" description="Pro residues" evidence="1">
    <location>
        <begin position="1"/>
        <end position="18"/>
    </location>
</feature>
<evidence type="ECO:0000256" key="2">
    <source>
        <dbReference type="SAM" id="Phobius"/>
    </source>
</evidence>
<feature type="transmembrane region" description="Helical" evidence="2">
    <location>
        <begin position="32"/>
        <end position="54"/>
    </location>
</feature>
<feature type="region of interest" description="Disordered" evidence="1">
    <location>
        <begin position="1"/>
        <end position="27"/>
    </location>
</feature>
<dbReference type="STRING" id="904291.A7J15_03390"/>
<dbReference type="AlphaFoldDB" id="A0A1B9NDB7"/>
<accession>A0A1B9NDB7</accession>
<sequence length="288" mass="29379">MTTQLTPPPVSQPTPTVTPAPQTDTARTGTRALSITIAVLGAGALVLGGLATAFGTVRQATSPDPVAQSVSGVSGVQGIDVDVSAGDLRIEFSGSEVTLVSTGESGWTPERDGDRIEVSSPDDPFDLGFDWLWNDADRSATLTLPAALEGADLDIDLSAGRVIAEGEFGATTFEMSAGGIELEGSAETLDGSVSAGHAIVELADVREVDIDLSAGHLQGQLSGEAPERVGIGVSAGSLDLRLPDVPYAVRDDSGAGELHLNNLQEDSGAPRQIDVRVAAGEVDLRAGG</sequence>
<keyword evidence="2" id="KW-0812">Transmembrane</keyword>
<keyword evidence="2" id="KW-1133">Transmembrane helix</keyword>
<dbReference type="RefSeq" id="WP_067024488.1">
    <property type="nucleotide sequence ID" value="NZ_JRNY01000002.1"/>
</dbReference>
<dbReference type="OrthoDB" id="4941235at2"/>
<name>A0A1B9NDB7_9MICO</name>
<comment type="caution">
    <text evidence="3">The sequence shown here is derived from an EMBL/GenBank/DDBJ whole genome shotgun (WGS) entry which is preliminary data.</text>
</comment>
<keyword evidence="4" id="KW-1185">Reference proteome</keyword>
<dbReference type="Proteomes" id="UP000093355">
    <property type="component" value="Unassembled WGS sequence"/>
</dbReference>
<organism evidence="3 4">
    <name type="scientific">Microbacterium sediminis</name>
    <dbReference type="NCBI Taxonomy" id="904291"/>
    <lineage>
        <taxon>Bacteria</taxon>
        <taxon>Bacillati</taxon>
        <taxon>Actinomycetota</taxon>
        <taxon>Actinomycetes</taxon>
        <taxon>Micrococcales</taxon>
        <taxon>Microbacteriaceae</taxon>
        <taxon>Microbacterium</taxon>
    </lineage>
</organism>